<keyword evidence="4" id="KW-0675">Receptor</keyword>
<evidence type="ECO:0000256" key="1">
    <source>
        <dbReference type="PROSITE-ProRule" id="PRU01360"/>
    </source>
</evidence>
<evidence type="ECO:0000313" key="5">
    <source>
        <dbReference type="Proteomes" id="UP000324133"/>
    </source>
</evidence>
<dbReference type="SUPFAM" id="SSF49464">
    <property type="entry name" value="Carboxypeptidase regulatory domain-like"/>
    <property type="match status" value="1"/>
</dbReference>
<keyword evidence="1" id="KW-0472">Membrane</keyword>
<evidence type="ECO:0000259" key="3">
    <source>
        <dbReference type="Pfam" id="PF07715"/>
    </source>
</evidence>
<comment type="similarity">
    <text evidence="1">Belongs to the TonB-dependent receptor family.</text>
</comment>
<dbReference type="InterPro" id="IPR039426">
    <property type="entry name" value="TonB-dep_rcpt-like"/>
</dbReference>
<feature type="domain" description="TonB-dependent receptor plug" evidence="3">
    <location>
        <begin position="723"/>
        <end position="795"/>
    </location>
</feature>
<dbReference type="EMBL" id="VKKY01000001">
    <property type="protein sequence ID" value="KAA3440483.1"/>
    <property type="molecule type" value="Genomic_DNA"/>
</dbReference>
<dbReference type="InterPro" id="IPR037066">
    <property type="entry name" value="Plug_dom_sf"/>
</dbReference>
<dbReference type="Gene3D" id="2.60.40.1930">
    <property type="match status" value="1"/>
</dbReference>
<keyword evidence="1" id="KW-0813">Transport</keyword>
<dbReference type="OrthoDB" id="679547at2"/>
<feature type="domain" description="Macroglobulin" evidence="2">
    <location>
        <begin position="51"/>
        <end position="135"/>
    </location>
</feature>
<keyword evidence="1" id="KW-0812">Transmembrane</keyword>
<sequence length="900" mass="98989">MPPRLRLIPCLLLFVLATLFAFGPKNASFTTSFEEIIARFQRFTKEYPQEKVYLHLDKPYYAAGEDAWFKAYLVNAKEHTPSQLSKVLYVELLNPEDSVYSRVAVEVQNGLGHGDFALPDTIPAGQYRLRAYTSWMQNFDEEYFFHQNLTIYNPRMEDVVPSVVFEVKPQSKGDSVRVSLSLKNHQGEPLANTPFTYLTQTGRKTSAKQKGVTNAQGLSRFALLLSEKEDRQNTKLQLTVTEGQNAYVKSFPIPLPNLKPDLQFFPEGGNLVAGMWNVVGFKAVDATGLGADVSGAIYDQTGKKVTDFKSLKFGMGRIRFMPFKGMTYEARLSLPNGSSAVYPLPAAKEQGVLMTVDNSSPELIRLKVYLLGYADGVNRPKALHFLGQSRGEMYFRGTGTTGKDLVVVEVPRKSFPDGVSQITLFSGTGEPLAERLVFVNQGRQLRLSLTSDKTAYKPREKVTMRLQAKDEAGNPVAGTFSVAVTDQQKITPDVNGNNILTNLLLTSDLRGHIEAPGYYFSGQDPEAALALDNLMLTQGWRRFVWQDLLQSKPPQLTHPIEQALTVRGTVLKTSGKPEPNAVVNLFELSNIAGTLTDTTDAQGKFMFGVAGLDDSARIVVKALSAKGKNALEVVLEKGLPLTLAKPRAPLPPPPGPFSQELARYLQGNREQLKLDQLSGKSILLNTVNIKGRVQKEEDDYASRGLYSRPDRTLKAADLPPGMNLIASLQGRIAGLYVSGDNISMRGGGPPLFLLDGMPMEMEFFRTMSMSDVDRIDVLMPGASSAVYGSQGGNGVIAVSLKRGSAATPEISRWRGISSYKGIRYQTAREFYMPRYDAPAETKLPDLRSTIFWSPTITTNASGTAEWTFFAADALTTYQAVVEGITGRGQVGRGLATVQVR</sequence>
<dbReference type="Pfam" id="PF01835">
    <property type="entry name" value="MG2"/>
    <property type="match status" value="1"/>
</dbReference>
<dbReference type="Gene3D" id="2.170.130.10">
    <property type="entry name" value="TonB-dependent receptor, plug domain"/>
    <property type="match status" value="1"/>
</dbReference>
<comment type="subcellular location">
    <subcellularLocation>
        <location evidence="1">Cell outer membrane</location>
        <topology evidence="1">Multi-pass membrane protein</topology>
    </subcellularLocation>
</comment>
<reference evidence="4 5" key="1">
    <citation type="submission" date="2019-07" db="EMBL/GenBank/DDBJ databases">
        <title>Rufibacter sp. nov., isolated from lake sediment.</title>
        <authorList>
            <person name="Qu J.-H."/>
        </authorList>
    </citation>
    <scope>NUCLEOTIDE SEQUENCE [LARGE SCALE GENOMIC DNA]</scope>
    <source>
        <strain evidence="4 5">NBS58-1</strain>
    </source>
</reference>
<dbReference type="InterPro" id="IPR002890">
    <property type="entry name" value="MG2"/>
</dbReference>
<dbReference type="GO" id="GO:0004866">
    <property type="term" value="F:endopeptidase inhibitor activity"/>
    <property type="evidence" value="ECO:0007669"/>
    <property type="project" value="InterPro"/>
</dbReference>
<dbReference type="GO" id="GO:0009279">
    <property type="term" value="C:cell outer membrane"/>
    <property type="evidence" value="ECO:0007669"/>
    <property type="project" value="UniProtKB-SubCell"/>
</dbReference>
<accession>A0A5B6TJP0</accession>
<dbReference type="AlphaFoldDB" id="A0A5B6TJP0"/>
<comment type="caution">
    <text evidence="4">The sequence shown here is derived from an EMBL/GenBank/DDBJ whole genome shotgun (WGS) entry which is preliminary data.</text>
</comment>
<dbReference type="SUPFAM" id="SSF56935">
    <property type="entry name" value="Porins"/>
    <property type="match status" value="1"/>
</dbReference>
<organism evidence="4 5">
    <name type="scientific">Rufibacter hautae</name>
    <dbReference type="NCBI Taxonomy" id="2595005"/>
    <lineage>
        <taxon>Bacteria</taxon>
        <taxon>Pseudomonadati</taxon>
        <taxon>Bacteroidota</taxon>
        <taxon>Cytophagia</taxon>
        <taxon>Cytophagales</taxon>
        <taxon>Hymenobacteraceae</taxon>
        <taxon>Rufibacter</taxon>
    </lineage>
</organism>
<keyword evidence="1" id="KW-1134">Transmembrane beta strand</keyword>
<keyword evidence="5" id="KW-1185">Reference proteome</keyword>
<dbReference type="Proteomes" id="UP000324133">
    <property type="component" value="Unassembled WGS sequence"/>
</dbReference>
<dbReference type="RefSeq" id="WP_149090114.1">
    <property type="nucleotide sequence ID" value="NZ_VKKY01000001.1"/>
</dbReference>
<evidence type="ECO:0000313" key="4">
    <source>
        <dbReference type="EMBL" id="KAA3440483.1"/>
    </source>
</evidence>
<keyword evidence="1" id="KW-0998">Cell outer membrane</keyword>
<dbReference type="InterPro" id="IPR008969">
    <property type="entry name" value="CarboxyPept-like_regulatory"/>
</dbReference>
<evidence type="ECO:0000259" key="2">
    <source>
        <dbReference type="Pfam" id="PF01835"/>
    </source>
</evidence>
<dbReference type="InterPro" id="IPR012910">
    <property type="entry name" value="Plug_dom"/>
</dbReference>
<proteinExistence type="inferred from homology"/>
<dbReference type="PROSITE" id="PS52016">
    <property type="entry name" value="TONB_DEPENDENT_REC_3"/>
    <property type="match status" value="1"/>
</dbReference>
<protein>
    <submittedName>
        <fullName evidence="4">TonB-dependent receptor plug domain-containing protein</fullName>
    </submittedName>
</protein>
<name>A0A5B6TJP0_9BACT</name>
<dbReference type="Pfam" id="PF07715">
    <property type="entry name" value="Plug"/>
    <property type="match status" value="1"/>
</dbReference>
<gene>
    <name evidence="4" type="ORF">FOA19_07470</name>
</gene>